<dbReference type="Pfam" id="PF20434">
    <property type="entry name" value="BD-FAE"/>
    <property type="match status" value="1"/>
</dbReference>
<dbReference type="Gramene" id="OQU77057">
    <property type="protein sequence ID" value="OQU77057"/>
    <property type="gene ID" value="SORBI_3010G257300"/>
</dbReference>
<name>A0A1W0VUT0_SORBI</name>
<evidence type="ECO:0000256" key="2">
    <source>
        <dbReference type="ARBA" id="ARBA00022801"/>
    </source>
</evidence>
<keyword evidence="7" id="KW-0472">Membrane</keyword>
<dbReference type="ExpressionAtlas" id="A0A1W0VUT0">
    <property type="expression patterns" value="baseline and differential"/>
</dbReference>
<dbReference type="GO" id="GO:0016787">
    <property type="term" value="F:hydrolase activity"/>
    <property type="evidence" value="ECO:0007669"/>
    <property type="project" value="UniProtKB-KW"/>
</dbReference>
<dbReference type="Gene3D" id="3.40.50.1820">
    <property type="entry name" value="alpha/beta hydrolase"/>
    <property type="match status" value="1"/>
</dbReference>
<feature type="transmembrane region" description="Helical" evidence="7">
    <location>
        <begin position="228"/>
        <end position="245"/>
    </location>
</feature>
<evidence type="ECO:0000313" key="9">
    <source>
        <dbReference type="EMBL" id="OQU77057.1"/>
    </source>
</evidence>
<dbReference type="InterPro" id="IPR050300">
    <property type="entry name" value="GDXG_lipolytic_enzyme"/>
</dbReference>
<comment type="similarity">
    <text evidence="3">Belongs to the AB hydrolase superfamily. Isoprenylcysteine methylesterase family.</text>
</comment>
<keyword evidence="7" id="KW-1133">Transmembrane helix</keyword>
<gene>
    <name evidence="9" type="ORF">SORBI_3010G257300</name>
</gene>
<evidence type="ECO:0000256" key="6">
    <source>
        <dbReference type="SAM" id="MobiDB-lite"/>
    </source>
</evidence>
<feature type="compositionally biased region" description="Low complexity" evidence="6">
    <location>
        <begin position="115"/>
        <end position="132"/>
    </location>
</feature>
<dbReference type="Proteomes" id="UP000000768">
    <property type="component" value="Chromosome 10"/>
</dbReference>
<reference evidence="10" key="2">
    <citation type="journal article" date="2018" name="Plant J.">
        <title>The Sorghum bicolor reference genome: improved assembly, gene annotations, a transcriptome atlas, and signatures of genome organization.</title>
        <authorList>
            <person name="McCormick R.F."/>
            <person name="Truong S.K."/>
            <person name="Sreedasyam A."/>
            <person name="Jenkins J."/>
            <person name="Shu S."/>
            <person name="Sims D."/>
            <person name="Kennedy M."/>
            <person name="Amirebrahimi M."/>
            <person name="Weers B.D."/>
            <person name="McKinley B."/>
            <person name="Mattison A."/>
            <person name="Morishige D.T."/>
            <person name="Grimwood J."/>
            <person name="Schmutz J."/>
            <person name="Mullet J.E."/>
        </authorList>
    </citation>
    <scope>NUCLEOTIDE SEQUENCE [LARGE SCALE GENOMIC DNA]</scope>
    <source>
        <strain evidence="10">cv. BTx623</strain>
    </source>
</reference>
<sequence length="331" mass="36488">MQGPRVSVLVAESPLPVRRPPEHRRTGTVVRLRALAGGGLGAGRSVVLTRWPAELLPGHKKLSLSQLCTGSDQSIRTTEEPPPQESLLAAMKVELTARTSQTSKAGEETPPPSPSASAASPPAEDAPLLPDAGVRRRPACGRFSQRSGSFRREVSRAAAETFLLTRLTLILLRYLGIGYRWIRQFLALCCYTLLLMPGFIQVVYYYFFSSQVHRSVVYGDQPRNSTTGLKPVVAFVTGGAWIIGYKGWGALLGRRLAERGIIVACIDYRNFPQGTIGDMVEDASQGIAFVCKNIASYGGDPSRYNLLNLVDHFHRRGLYRSIFLRFTYYGR</sequence>
<feature type="domain" description="BD-FAE-like" evidence="8">
    <location>
        <begin position="227"/>
        <end position="304"/>
    </location>
</feature>
<dbReference type="EC" id="3.1.1.n2" evidence="4"/>
<evidence type="ECO:0000256" key="4">
    <source>
        <dbReference type="ARBA" id="ARBA00038928"/>
    </source>
</evidence>
<dbReference type="AlphaFoldDB" id="A0A1W0VUT0"/>
<accession>A0A1W0VUT0</accession>
<evidence type="ECO:0000256" key="1">
    <source>
        <dbReference type="ARBA" id="ARBA00004653"/>
    </source>
</evidence>
<dbReference type="SUPFAM" id="SSF53474">
    <property type="entry name" value="alpha/beta-Hydrolases"/>
    <property type="match status" value="1"/>
</dbReference>
<comment type="subcellular location">
    <subcellularLocation>
        <location evidence="1">Golgi apparatus membrane</location>
        <topology evidence="1">Multi-pass membrane protein</topology>
    </subcellularLocation>
</comment>
<proteinExistence type="inferred from homology"/>
<dbReference type="GO" id="GO:0000139">
    <property type="term" value="C:Golgi membrane"/>
    <property type="evidence" value="ECO:0007669"/>
    <property type="project" value="UniProtKB-SubCell"/>
</dbReference>
<comment type="catalytic activity">
    <reaction evidence="5">
        <text>[protein]-C-terminal S-[(2E,6E)-farnesyl]-L-cysteine methyl ester + H2O = [protein]-C-terminal S-[(2E,6E)-farnesyl]-L-cysteine + methanol + H(+)</text>
        <dbReference type="Rhea" id="RHEA:48520"/>
        <dbReference type="Rhea" id="RHEA-COMP:12125"/>
        <dbReference type="Rhea" id="RHEA-COMP:12126"/>
        <dbReference type="ChEBI" id="CHEBI:15377"/>
        <dbReference type="ChEBI" id="CHEBI:15378"/>
        <dbReference type="ChEBI" id="CHEBI:17790"/>
        <dbReference type="ChEBI" id="CHEBI:90510"/>
        <dbReference type="ChEBI" id="CHEBI:90511"/>
        <dbReference type="EC" id="3.1.1.n2"/>
    </reaction>
</comment>
<organism evidence="9 10">
    <name type="scientific">Sorghum bicolor</name>
    <name type="common">Sorghum</name>
    <name type="synonym">Sorghum vulgare</name>
    <dbReference type="NCBI Taxonomy" id="4558"/>
    <lineage>
        <taxon>Eukaryota</taxon>
        <taxon>Viridiplantae</taxon>
        <taxon>Streptophyta</taxon>
        <taxon>Embryophyta</taxon>
        <taxon>Tracheophyta</taxon>
        <taxon>Spermatophyta</taxon>
        <taxon>Magnoliopsida</taxon>
        <taxon>Liliopsida</taxon>
        <taxon>Poales</taxon>
        <taxon>Poaceae</taxon>
        <taxon>PACMAD clade</taxon>
        <taxon>Panicoideae</taxon>
        <taxon>Andropogonodae</taxon>
        <taxon>Andropogoneae</taxon>
        <taxon>Sorghinae</taxon>
        <taxon>Sorghum</taxon>
    </lineage>
</organism>
<evidence type="ECO:0000256" key="5">
    <source>
        <dbReference type="ARBA" id="ARBA00049507"/>
    </source>
</evidence>
<dbReference type="EMBL" id="CM000769">
    <property type="protein sequence ID" value="OQU77057.1"/>
    <property type="molecule type" value="Genomic_DNA"/>
</dbReference>
<evidence type="ECO:0000256" key="3">
    <source>
        <dbReference type="ARBA" id="ARBA00038028"/>
    </source>
</evidence>
<keyword evidence="10" id="KW-1185">Reference proteome</keyword>
<evidence type="ECO:0000259" key="8">
    <source>
        <dbReference type="Pfam" id="PF20434"/>
    </source>
</evidence>
<dbReference type="PANTHER" id="PTHR48081">
    <property type="entry name" value="AB HYDROLASE SUPERFAMILY PROTEIN C4A8.06C"/>
    <property type="match status" value="1"/>
</dbReference>
<keyword evidence="7" id="KW-0812">Transmembrane</keyword>
<evidence type="ECO:0000256" key="7">
    <source>
        <dbReference type="SAM" id="Phobius"/>
    </source>
</evidence>
<dbReference type="PANTHER" id="PTHR48081:SF33">
    <property type="entry name" value="KYNURENINE FORMAMIDASE"/>
    <property type="match status" value="1"/>
</dbReference>
<protein>
    <recommendedName>
        <fullName evidence="4">protein-S-isoprenylcysteine alpha-carbonyl methylesterase</fullName>
        <ecNumber evidence="4">3.1.1.n2</ecNumber>
    </recommendedName>
</protein>
<evidence type="ECO:0000313" key="10">
    <source>
        <dbReference type="Proteomes" id="UP000000768"/>
    </source>
</evidence>
<feature type="transmembrane region" description="Helical" evidence="7">
    <location>
        <begin position="185"/>
        <end position="208"/>
    </location>
</feature>
<reference evidence="9 10" key="1">
    <citation type="journal article" date="2009" name="Nature">
        <title>The Sorghum bicolor genome and the diversification of grasses.</title>
        <authorList>
            <person name="Paterson A.H."/>
            <person name="Bowers J.E."/>
            <person name="Bruggmann R."/>
            <person name="Dubchak I."/>
            <person name="Grimwood J."/>
            <person name="Gundlach H."/>
            <person name="Haberer G."/>
            <person name="Hellsten U."/>
            <person name="Mitros T."/>
            <person name="Poliakov A."/>
            <person name="Schmutz J."/>
            <person name="Spannagl M."/>
            <person name="Tang H."/>
            <person name="Wang X."/>
            <person name="Wicker T."/>
            <person name="Bharti A.K."/>
            <person name="Chapman J."/>
            <person name="Feltus F.A."/>
            <person name="Gowik U."/>
            <person name="Grigoriev I.V."/>
            <person name="Lyons E."/>
            <person name="Maher C.A."/>
            <person name="Martis M."/>
            <person name="Narechania A."/>
            <person name="Otillar R.P."/>
            <person name="Penning B.W."/>
            <person name="Salamov A.A."/>
            <person name="Wang Y."/>
            <person name="Zhang L."/>
            <person name="Carpita N.C."/>
            <person name="Freeling M."/>
            <person name="Gingle A.R."/>
            <person name="Hash C.T."/>
            <person name="Keller B."/>
            <person name="Klein P."/>
            <person name="Kresovich S."/>
            <person name="McCann M.C."/>
            <person name="Ming R."/>
            <person name="Peterson D.G."/>
            <person name="Mehboob-ur-Rahman"/>
            <person name="Ware D."/>
            <person name="Westhoff P."/>
            <person name="Mayer K.F."/>
            <person name="Messing J."/>
            <person name="Rokhsar D.S."/>
        </authorList>
    </citation>
    <scope>NUCLEOTIDE SEQUENCE [LARGE SCALE GENOMIC DNA]</scope>
    <source>
        <strain evidence="10">cv. BTx623</strain>
    </source>
</reference>
<dbReference type="InterPro" id="IPR029058">
    <property type="entry name" value="AB_hydrolase_fold"/>
</dbReference>
<keyword evidence="2" id="KW-0378">Hydrolase</keyword>
<dbReference type="InterPro" id="IPR049492">
    <property type="entry name" value="BD-FAE-like_dom"/>
</dbReference>
<feature type="region of interest" description="Disordered" evidence="6">
    <location>
        <begin position="98"/>
        <end position="135"/>
    </location>
</feature>